<proteinExistence type="predicted"/>
<dbReference type="GeneID" id="37025126"/>
<accession>A0A316UMJ5</accession>
<protein>
    <submittedName>
        <fullName evidence="2">Uncharacterized protein</fullName>
    </submittedName>
</protein>
<dbReference type="Proteomes" id="UP000245884">
    <property type="component" value="Unassembled WGS sequence"/>
</dbReference>
<evidence type="ECO:0000256" key="1">
    <source>
        <dbReference type="SAM" id="MobiDB-lite"/>
    </source>
</evidence>
<name>A0A316UMJ5_9BASI</name>
<reference evidence="2 3" key="1">
    <citation type="journal article" date="2018" name="Mol. Biol. Evol.">
        <title>Broad Genomic Sampling Reveals a Smut Pathogenic Ancestry of the Fungal Clade Ustilaginomycotina.</title>
        <authorList>
            <person name="Kijpornyongpan T."/>
            <person name="Mondo S.J."/>
            <person name="Barry K."/>
            <person name="Sandor L."/>
            <person name="Lee J."/>
            <person name="Lipzen A."/>
            <person name="Pangilinan J."/>
            <person name="LaButti K."/>
            <person name="Hainaut M."/>
            <person name="Henrissat B."/>
            <person name="Grigoriev I.V."/>
            <person name="Spatafora J.W."/>
            <person name="Aime M.C."/>
        </authorList>
    </citation>
    <scope>NUCLEOTIDE SEQUENCE [LARGE SCALE GENOMIC DNA]</scope>
    <source>
        <strain evidence="2 3">MCA 5214</strain>
    </source>
</reference>
<dbReference type="AlphaFoldDB" id="A0A316UMJ5"/>
<dbReference type="RefSeq" id="XP_025359007.1">
    <property type="nucleotide sequence ID" value="XM_025503303.1"/>
</dbReference>
<feature type="compositionally biased region" description="Low complexity" evidence="1">
    <location>
        <begin position="106"/>
        <end position="143"/>
    </location>
</feature>
<dbReference type="EMBL" id="KZ819681">
    <property type="protein sequence ID" value="PWN24395.1"/>
    <property type="molecule type" value="Genomic_DNA"/>
</dbReference>
<organism evidence="2 3">
    <name type="scientific">Jaminaea rosea</name>
    <dbReference type="NCBI Taxonomy" id="1569628"/>
    <lineage>
        <taxon>Eukaryota</taxon>
        <taxon>Fungi</taxon>
        <taxon>Dikarya</taxon>
        <taxon>Basidiomycota</taxon>
        <taxon>Ustilaginomycotina</taxon>
        <taxon>Exobasidiomycetes</taxon>
        <taxon>Microstromatales</taxon>
        <taxon>Microstromatales incertae sedis</taxon>
        <taxon>Jaminaea</taxon>
    </lineage>
</organism>
<gene>
    <name evidence="2" type="ORF">BDZ90DRAFT_123126</name>
</gene>
<feature type="compositionally biased region" description="Basic and acidic residues" evidence="1">
    <location>
        <begin position="58"/>
        <end position="105"/>
    </location>
</feature>
<evidence type="ECO:0000313" key="2">
    <source>
        <dbReference type="EMBL" id="PWN24395.1"/>
    </source>
</evidence>
<evidence type="ECO:0000313" key="3">
    <source>
        <dbReference type="Proteomes" id="UP000245884"/>
    </source>
</evidence>
<keyword evidence="3" id="KW-1185">Reference proteome</keyword>
<feature type="region of interest" description="Disordered" evidence="1">
    <location>
        <begin position="42"/>
        <end position="143"/>
    </location>
</feature>
<sequence>MAQHRLHGLGELDGDRIARSLSATRIFLVPMKAPVVPLPSRSAIESRYPSKTRRRREKSSTQHDEASKSEPRRKALADDSAPRDGPSRAERQYRYSKRPANDPDRAAGALASAPRAQPAVSSLASASESSSLTARPSSSSRSTLHVPIQISLRFEHACLRIEIGSATGSLDTLRARPSPPSTVKNARDLCRERYGGPRALAASMASYVNEQLLQRRANYLDVEENERIKPLQKHLDDKAISLRIPLVGLPDVILARVTTMNCSSWVLSSEEVKSVVPALPTGGPLPDAALAKRLGADPREVRVSIVNGFR</sequence>